<organism evidence="1 2">
    <name type="scientific">Phyllostomus discolor</name>
    <name type="common">pale spear-nosed bat</name>
    <dbReference type="NCBI Taxonomy" id="89673"/>
    <lineage>
        <taxon>Eukaryota</taxon>
        <taxon>Metazoa</taxon>
        <taxon>Chordata</taxon>
        <taxon>Craniata</taxon>
        <taxon>Vertebrata</taxon>
        <taxon>Euteleostomi</taxon>
        <taxon>Mammalia</taxon>
        <taxon>Eutheria</taxon>
        <taxon>Laurasiatheria</taxon>
        <taxon>Chiroptera</taxon>
        <taxon>Yangochiroptera</taxon>
        <taxon>Phyllostomidae</taxon>
        <taxon>Phyllostominae</taxon>
        <taxon>Phyllostomus</taxon>
    </lineage>
</organism>
<gene>
    <name evidence="1" type="ORF">HJG60_009815</name>
</gene>
<evidence type="ECO:0000313" key="1">
    <source>
        <dbReference type="EMBL" id="KAF6125307.1"/>
    </source>
</evidence>
<reference evidence="1 2" key="1">
    <citation type="journal article" date="2020" name="Nature">
        <title>Six reference-quality genomes reveal evolution of bat adaptations.</title>
        <authorList>
            <person name="Jebb D."/>
            <person name="Huang Z."/>
            <person name="Pippel M."/>
            <person name="Hughes G.M."/>
            <person name="Lavrichenko K."/>
            <person name="Devanna P."/>
            <person name="Winkler S."/>
            <person name="Jermiin L.S."/>
            <person name="Skirmuntt E.C."/>
            <person name="Katzourakis A."/>
            <person name="Burkitt-Gray L."/>
            <person name="Ray D.A."/>
            <person name="Sullivan K.A.M."/>
            <person name="Roscito J.G."/>
            <person name="Kirilenko B.M."/>
            <person name="Davalos L.M."/>
            <person name="Corthals A.P."/>
            <person name="Power M.L."/>
            <person name="Jones G."/>
            <person name="Ransome R.D."/>
            <person name="Dechmann D.K.N."/>
            <person name="Locatelli A.G."/>
            <person name="Puechmaille S.J."/>
            <person name="Fedrigo O."/>
            <person name="Jarvis E.D."/>
            <person name="Hiller M."/>
            <person name="Vernes S.C."/>
            <person name="Myers E.W."/>
            <person name="Teeling E.C."/>
        </authorList>
    </citation>
    <scope>NUCLEOTIDE SEQUENCE [LARGE SCALE GENOMIC DNA]</scope>
    <source>
        <strain evidence="1">Bat1K_MPI-CBG_1</strain>
    </source>
</reference>
<protein>
    <submittedName>
        <fullName evidence="1">Uncharacterized protein</fullName>
    </submittedName>
</protein>
<accession>A0A834B2L4</accession>
<dbReference type="AlphaFoldDB" id="A0A834B2L4"/>
<sequence length="161" mass="17776">MSVCIHACVCLCVRERETEREREKGWGARFVQLCDRVLGVSVCDCESAYMSVEACVNSVYLCGRGVVHCAPVGTCPRDHCPHCQFFPHPPTGCSQVHYSSCTTGSQDGQRMCRVDKGHLCSAPARPHLRHCLSQHCPGWGEEQAWGQLRCPARPFAGRTVA</sequence>
<proteinExistence type="predicted"/>
<evidence type="ECO:0000313" key="2">
    <source>
        <dbReference type="Proteomes" id="UP000664940"/>
    </source>
</evidence>
<dbReference type="Proteomes" id="UP000664940">
    <property type="component" value="Unassembled WGS sequence"/>
</dbReference>
<name>A0A834B2L4_9CHIR</name>
<dbReference type="EMBL" id="JABVXQ010000002">
    <property type="protein sequence ID" value="KAF6125307.1"/>
    <property type="molecule type" value="Genomic_DNA"/>
</dbReference>
<comment type="caution">
    <text evidence="1">The sequence shown here is derived from an EMBL/GenBank/DDBJ whole genome shotgun (WGS) entry which is preliminary data.</text>
</comment>